<dbReference type="InterPro" id="IPR015943">
    <property type="entry name" value="WD40/YVTN_repeat-like_dom_sf"/>
</dbReference>
<name>A0A1J4KV43_9EUKA</name>
<dbReference type="SUPFAM" id="SSF50729">
    <property type="entry name" value="PH domain-like"/>
    <property type="match status" value="1"/>
</dbReference>
<dbReference type="Pfam" id="PF15787">
    <property type="entry name" value="DUF4704"/>
    <property type="match status" value="1"/>
</dbReference>
<evidence type="ECO:0000313" key="3">
    <source>
        <dbReference type="EMBL" id="OHT15010.1"/>
    </source>
</evidence>
<dbReference type="SUPFAM" id="SSF81837">
    <property type="entry name" value="BEACH domain"/>
    <property type="match status" value="1"/>
</dbReference>
<dbReference type="SMART" id="SM01026">
    <property type="entry name" value="Beach"/>
    <property type="match status" value="1"/>
</dbReference>
<keyword evidence="4" id="KW-1185">Reference proteome</keyword>
<feature type="domain" description="BEACH-type PH" evidence="2">
    <location>
        <begin position="1906"/>
        <end position="2014"/>
    </location>
</feature>
<dbReference type="SUPFAM" id="SSF50978">
    <property type="entry name" value="WD40 repeat-like"/>
    <property type="match status" value="1"/>
</dbReference>
<dbReference type="VEuPathDB" id="TrichDB:TRFO_14497"/>
<dbReference type="PROSITE" id="PS50197">
    <property type="entry name" value="BEACH"/>
    <property type="match status" value="1"/>
</dbReference>
<dbReference type="CDD" id="cd06071">
    <property type="entry name" value="Beach"/>
    <property type="match status" value="1"/>
</dbReference>
<dbReference type="InterPro" id="IPR011993">
    <property type="entry name" value="PH-like_dom_sf"/>
</dbReference>
<evidence type="ECO:0000259" key="2">
    <source>
        <dbReference type="PROSITE" id="PS51783"/>
    </source>
</evidence>
<dbReference type="Gene3D" id="2.130.10.10">
    <property type="entry name" value="YVTN repeat-like/Quinoprotein amine dehydrogenase"/>
    <property type="match status" value="1"/>
</dbReference>
<dbReference type="PROSITE" id="PS51783">
    <property type="entry name" value="PH_BEACH"/>
    <property type="match status" value="1"/>
</dbReference>
<dbReference type="GeneID" id="94832561"/>
<dbReference type="Pfam" id="PF02138">
    <property type="entry name" value="Beach"/>
    <property type="match status" value="1"/>
</dbReference>
<sequence length="2663" mass="307233">MQTLLSPNDLCASILLIRLPKSNSENKSSNIANSRKSAFSEISFPHFQKEEIHSILSDLKGNNSFTKVLMTHKFDFSVKEKNFSISVLNDSNSQKEFCLVLFYSYLQINISKEKHQYSQNHCEELLISLLNSMKWNYVRQNKKLYTIFISCFVDLFKLYFQVGKIDEKLSFQILQQFFTDSKIIPEKVYILLCHAAKSFKETHILNNMVTFVDSMIQQSPKSFPKEIAVSFLKTITPLVNSLDSLLLFDHLIPIVGVDSIMTCIPLLPNSVVSEIQKKDPLNCNGIHSSNQYKAKVIKLPENTSFSTPFTLVDWKTFEKPIDFSYSIMLPPTKALEDMIRPEVLTMISYILSIANQEPKLIPNLFNAIHNFLNSSLSSYSIDETAAFLFIAVKLNEIDHQFIPTKFLLNPIILNPSITAFAHNENWDAINTLRSEVLQIFIQSGVSSLNSLFYEIMCYPLLFAEFIYRFIDKNMKISKSDVITLSQLFMYSMTFYQNFKDVNENELDAINIARTSIFYFFKKSFEDIEKLILFFQDPFFIETFLSLVFEYYPRQFVLPFLSTYLNVSESLNDKECVKKINRLLEISCDSLDNPNIVSVCFELLKTLNNVMTNCRLMSFYFEPLTSSFCKGILKLQTDNESRNFLMELITFFALTAEFHKVVAVEVAALQSSLITAFGDEPPQSLFIGLVHLIAGQKLDSIHPSFHIHQPKALKLLLAIYIKSQILPDLFTFVARLCQFSTKNCIEAHNGEVDLFLIDILYKWRNDPTIPLNLIASSLSLLMLISTTISSVSTVQRFISLFSPVKGRYLPKYHCLTLKSLNKMFINSQKRPISCLPLREPCTFEIEGIKGESIEKGFSIAFWIFHILNDPQYKAQIFSLYDSKGQRITLFLQDSTIVSVIDLLLNNGQKKQWSGKSSVSFQENSWNLATFVVEHDSESSHISFSVNAEHFHEIIINKIQFTSGVLQSQIGGFSCNASDNPSLLGSIGVFHPLNKEQISKIYKSGRNNKNIYMYNPICLFMSDEKDGHICMHNIVRKYNNEEIKTSKISIPSTLPSSFSTILVKKCNICMLIPLFAQWGMTTENGDNVENIQDMTFDLIENALILSADGQEQFGQSGGFKILLHLLLNADPKFITFYLYKRFYNLFNLLSDTSCREQLFDYILINIELWINSYPEEQIQILNHWDAILVPDNLELFMKKRSLSWLFSILRKHYWYSCVEDNTITLNKDRQKINVKECRKPLLHIAFQLAPFNLYESDFRCFMSNILTCSDYHQTKDLLVLLKCYIAEYHTSLANVKDNLNIIPILQYLFNSQNDGLICLTLESIILSHRNGIISNFSLASHIDIILHQLTPSFVSKSLLTKLLTITKNGAPEIFPICSWMAMNIGNSGMREMLNTLKPSKEYSISEYWATWCIVALFKADEKLQRFIARYLVKSSTNFYQLFATCEVIGRAMKEDISKIKQVIVVEYGKLLLRDDFRADINDIVHYFELVRHFIFFHSETQNNNLIEKLYENSPFKPAPIKSQQKAVFDFPSPIRLAKPTARRFKARFSLHPKMILDNEGYSEKITEQAVSLFNQIHQDRDEINDQTSPRDSFENKTRSYRSKRMSMLTIGHATFTNKKKVQPEIKIINMTPCELDSKIRSVASEEISYTFGLKFNDNMNWSDFEIAKQAISVFLKNPDTRVADTIVLLCSFMIHYSTEEVLKAIPLLNRHCTNLSGAFNFFNHHCAMCGINPVDSNENQVKNYLFKIENESDRSFSTGPLRFLKHFLKFESENANTALDVFAMINESIIGLSTSIIAEYTDECGHIMDTASKMWHQHWHHMTMDRAPWHRSLSSTQEAHFKRDFTLCSNYCPSKVRRNYNFDDHMRASLIRDTGNIHDVQKIINQYKVNLAEQYRENSPNSLLDIIEDKERVIGFDNQQENNQYKVSQCIIELPSEFINVKRVTSGTFALLTNSIVLTKSEKKTIIINLSDITNVFLRTRFHHPTAIEVFTQNGKSYFINFPNVKAIQVLKSFKATNLPRTVHVQNLEFKSYFQNTKITDDWVHRKITNYEYLMKLNMMSGRSFNDCSQYPVLPWIISDYESKSIDLMDKNIYRDLSKPTGALNDERLQQLIEKWQLFDKMDIDSYLYSSGFVCPLSVYLWLIRQEPFTSLHIDIQSGRFDHAARLFFSIRGSYYISTHHQNDFRELIPEFYSSPEFLLNTNHFDLGVVKGQKVDDVELPPWASSAFEFVYIMRKALESEYVSEHLQNWIDLIWGDKQRGEKAKQANNVFMKEMYDDVWTPENLSDPFTRAQIEAIQCHVGQVPPQLFDKPHPQRHKCNKPRCFISKEYSFEMPTSRLIVSSIDQSLLPTKRIISFAAVDLSGQLIEVSIPLSSLVTKPEKRSLKTRKTSNDINSLRQNSLKLPSEFVNSSQISKPCQTVRKDVYCKFSKHQFGLVSANGYDVYIAHTNNGMANFLIHHRSEITHLASDGSKWIAIGDKDSNLTVYFKNEFKYSIQTFTKSITCLSICFGFKQIVCGTSDGSLLFCSINDRSIVRVVDLDGYQPVKVLITKNWGFVVVYMTKIDEGKLSHHLTLYSINGDLIRNVEIEHPIDRLLPYQSPDGFDYIIASDDRNNLYSFEAFYLNIKTPFYLAKSCPSSMSFIPEENIAVHVLQDGSIIFIPFEI</sequence>
<dbReference type="Gene3D" id="2.30.29.30">
    <property type="entry name" value="Pleckstrin-homology domain (PH domain)/Phosphotyrosine-binding domain (PTB)"/>
    <property type="match status" value="1"/>
</dbReference>
<feature type="domain" description="BEACH" evidence="1">
    <location>
        <begin position="2026"/>
        <end position="2314"/>
    </location>
</feature>
<evidence type="ECO:0000313" key="4">
    <source>
        <dbReference type="Proteomes" id="UP000179807"/>
    </source>
</evidence>
<protein>
    <submittedName>
        <fullName evidence="3">Beige/BEACH domain containing protein</fullName>
    </submittedName>
</protein>
<organism evidence="3 4">
    <name type="scientific">Tritrichomonas foetus</name>
    <dbReference type="NCBI Taxonomy" id="1144522"/>
    <lineage>
        <taxon>Eukaryota</taxon>
        <taxon>Metamonada</taxon>
        <taxon>Parabasalia</taxon>
        <taxon>Tritrichomonadida</taxon>
        <taxon>Tritrichomonadidae</taxon>
        <taxon>Tritrichomonas</taxon>
    </lineage>
</organism>
<dbReference type="PANTHER" id="PTHR13743">
    <property type="entry name" value="BEIGE/BEACH-RELATED"/>
    <property type="match status" value="1"/>
</dbReference>
<dbReference type="OrthoDB" id="26681at2759"/>
<dbReference type="PANTHER" id="PTHR13743:SF161">
    <property type="entry name" value="BEIGE_BEACH DOMAIN CONTAINING PROTEIN"/>
    <property type="match status" value="1"/>
</dbReference>
<dbReference type="InterPro" id="IPR036322">
    <property type="entry name" value="WD40_repeat_dom_sf"/>
</dbReference>
<dbReference type="Gene3D" id="1.10.1540.10">
    <property type="entry name" value="BEACH domain"/>
    <property type="match status" value="1"/>
</dbReference>
<evidence type="ECO:0000259" key="1">
    <source>
        <dbReference type="PROSITE" id="PS50197"/>
    </source>
</evidence>
<dbReference type="InterPro" id="IPR036372">
    <property type="entry name" value="BEACH_dom_sf"/>
</dbReference>
<dbReference type="InterPro" id="IPR000409">
    <property type="entry name" value="BEACH_dom"/>
</dbReference>
<comment type="caution">
    <text evidence="3">The sequence shown here is derived from an EMBL/GenBank/DDBJ whole genome shotgun (WGS) entry which is preliminary data.</text>
</comment>
<accession>A0A1J4KV43</accession>
<dbReference type="Proteomes" id="UP000179807">
    <property type="component" value="Unassembled WGS sequence"/>
</dbReference>
<dbReference type="InterPro" id="IPR050865">
    <property type="entry name" value="BEACH_Domain"/>
</dbReference>
<dbReference type="EMBL" id="MLAK01000282">
    <property type="protein sequence ID" value="OHT15010.1"/>
    <property type="molecule type" value="Genomic_DNA"/>
</dbReference>
<proteinExistence type="predicted"/>
<gene>
    <name evidence="3" type="ORF">TRFO_14497</name>
</gene>
<dbReference type="InterPro" id="IPR031570">
    <property type="entry name" value="NBEA/BDCP_DUF4704"/>
</dbReference>
<dbReference type="RefSeq" id="XP_068368146.1">
    <property type="nucleotide sequence ID" value="XM_068497857.1"/>
</dbReference>
<dbReference type="InterPro" id="IPR023362">
    <property type="entry name" value="PH-BEACH_dom"/>
</dbReference>
<reference evidence="3" key="1">
    <citation type="submission" date="2016-10" db="EMBL/GenBank/DDBJ databases">
        <authorList>
            <person name="Benchimol M."/>
            <person name="Almeida L.G."/>
            <person name="Vasconcelos A.T."/>
            <person name="Perreira-Neves A."/>
            <person name="Rosa I.A."/>
            <person name="Tasca T."/>
            <person name="Bogo M.R."/>
            <person name="de Souza W."/>
        </authorList>
    </citation>
    <scope>NUCLEOTIDE SEQUENCE [LARGE SCALE GENOMIC DNA]</scope>
    <source>
        <strain evidence="3">K</strain>
    </source>
</reference>